<feature type="domain" description="Retroviral polymerase SH3-like" evidence="1">
    <location>
        <begin position="109"/>
        <end position="170"/>
    </location>
</feature>
<accession>A0AAW2YBM0</accession>
<dbReference type="AlphaFoldDB" id="A0AAW2YBM0"/>
<comment type="caution">
    <text evidence="2">The sequence shown here is derived from an EMBL/GenBank/DDBJ whole genome shotgun (WGS) entry which is preliminary data.</text>
</comment>
<dbReference type="InterPro" id="IPR057670">
    <property type="entry name" value="SH3_retrovirus"/>
</dbReference>
<name>A0AAW2YBM0_9LAMI</name>
<reference evidence="2" key="2">
    <citation type="journal article" date="2024" name="Plant">
        <title>Genomic evolution and insights into agronomic trait innovations of Sesamum species.</title>
        <authorList>
            <person name="Miao H."/>
            <person name="Wang L."/>
            <person name="Qu L."/>
            <person name="Liu H."/>
            <person name="Sun Y."/>
            <person name="Le M."/>
            <person name="Wang Q."/>
            <person name="Wei S."/>
            <person name="Zheng Y."/>
            <person name="Lin W."/>
            <person name="Duan Y."/>
            <person name="Cao H."/>
            <person name="Xiong S."/>
            <person name="Wang X."/>
            <person name="Wei L."/>
            <person name="Li C."/>
            <person name="Ma Q."/>
            <person name="Ju M."/>
            <person name="Zhao R."/>
            <person name="Li G."/>
            <person name="Mu C."/>
            <person name="Tian Q."/>
            <person name="Mei H."/>
            <person name="Zhang T."/>
            <person name="Gao T."/>
            <person name="Zhang H."/>
        </authorList>
    </citation>
    <scope>NUCLEOTIDE SEQUENCE</scope>
    <source>
        <strain evidence="2">KEN1</strain>
    </source>
</reference>
<evidence type="ECO:0000259" key="1">
    <source>
        <dbReference type="Pfam" id="PF25597"/>
    </source>
</evidence>
<sequence length="253" mass="27733">MVHINFSEVEEIAGNLTFVNSGSWIVDTGATRHLQPHVASHERLAVGKLGGKLYILDTNSFVIHPTKIHSVLLSTSNVVDSNRNDSIWHQRLGHSLIKPLYSHLKVFGCLCYANNTDPRKTKLSLRASKCVFIGYAPGQKGYKIFDLSSQSCFISRDVLFYESIIPFSSTDLATPSCCPISLVHHFIDDAYVPPQSQNSEPLLASPLPAPLAHSLVTSSPASPVSSFDPSPPEPFIVQSRSYTKAFVSHLVTS</sequence>
<protein>
    <recommendedName>
        <fullName evidence="1">Retroviral polymerase SH3-like domain-containing protein</fullName>
    </recommendedName>
</protein>
<evidence type="ECO:0000313" key="2">
    <source>
        <dbReference type="EMBL" id="KAL0463240.1"/>
    </source>
</evidence>
<proteinExistence type="predicted"/>
<dbReference type="Pfam" id="PF25597">
    <property type="entry name" value="SH3_retrovirus"/>
    <property type="match status" value="1"/>
</dbReference>
<dbReference type="EMBL" id="JACGWN010000001">
    <property type="protein sequence ID" value="KAL0463240.1"/>
    <property type="molecule type" value="Genomic_DNA"/>
</dbReference>
<organism evidence="2">
    <name type="scientific">Sesamum latifolium</name>
    <dbReference type="NCBI Taxonomy" id="2727402"/>
    <lineage>
        <taxon>Eukaryota</taxon>
        <taxon>Viridiplantae</taxon>
        <taxon>Streptophyta</taxon>
        <taxon>Embryophyta</taxon>
        <taxon>Tracheophyta</taxon>
        <taxon>Spermatophyta</taxon>
        <taxon>Magnoliopsida</taxon>
        <taxon>eudicotyledons</taxon>
        <taxon>Gunneridae</taxon>
        <taxon>Pentapetalae</taxon>
        <taxon>asterids</taxon>
        <taxon>lamiids</taxon>
        <taxon>Lamiales</taxon>
        <taxon>Pedaliaceae</taxon>
        <taxon>Sesamum</taxon>
    </lineage>
</organism>
<gene>
    <name evidence="2" type="ORF">Slati_0211600</name>
</gene>
<reference evidence="2" key="1">
    <citation type="submission" date="2020-06" db="EMBL/GenBank/DDBJ databases">
        <authorList>
            <person name="Li T."/>
            <person name="Hu X."/>
            <person name="Zhang T."/>
            <person name="Song X."/>
            <person name="Zhang H."/>
            <person name="Dai N."/>
            <person name="Sheng W."/>
            <person name="Hou X."/>
            <person name="Wei L."/>
        </authorList>
    </citation>
    <scope>NUCLEOTIDE SEQUENCE</scope>
    <source>
        <strain evidence="2">KEN1</strain>
        <tissue evidence="2">Leaf</tissue>
    </source>
</reference>